<sequence length="831" mass="93864">MSRKSKTTKPAGMPSRTPSLESAASQTVAASPRIGRQATEDIYGGGVIAYGSHLFDCCSILIYCPKHSNFGLSRISSRKGLWMPFVALKSTEGWYPSTVARLKQLLVVGSGAKNFLSFSPPELLHVYRIQLPTLARFVTRITYFSQLTHDPKHPTNCCQSNKSLTWISAEDITNQNIADLWGPEPLVFGNAFLSNNIDRGAYTEFTLRDAMKYLPRDAPKTFQDELLKSAQFTEKDMTKVYGEFVQHVYPSQYMAFASFSDYMKRIGWTNNEPDLQSVFRAFAFNGQNYLSYHEFILGIAALDKNTTHGGRSGELRCGYIFRFYDANNDNLLDYNDMKALTYDMLKFKNKPCDDESVEKEMARNSSALGLAINDPINSEMFMKGVGTMLFRGSSALFRCSFSIIQQILLKRSYDSMSSIQVAEIEVGPGKKPRGTCPRCRTKKYILALHSVKLHFEGMCIDPQEVNQDDSQNLSKPQKTHEINQFSPDFLPNRMMDWIRDFAVAACGVRLKGKRTLPKELTWTKTDREKLSTAIIKLCQDAQHLLQKDGRVIKVNSPTYVLGDIHGNLHDLITYEQVLWDKGPACVPAAYLFLGDYVDRGDFGIECIMYLLACKVLNPDKFYLLRGNHELRPIQTVFTFQKECFEKFGKNIGQTIWETCNKVFDILPLCAVIDDSIFCAHGGIPTSATKIEELYNIPMPLNDPENQSPAAWEILWNDPVSANEFNEYAEMLRLQSGSGAFSSLQGFLPNTKRGTAYYFSEDAVAKFLSANNFSHIIRAHEVIPPGFQFHMGGKVITVFSSSKYCNGLNEAAAIFVEQERIRVLRLQTWETP</sequence>
<organism evidence="6 7">
    <name type="scientific">Dinothrombium tinctorium</name>
    <dbReference type="NCBI Taxonomy" id="1965070"/>
    <lineage>
        <taxon>Eukaryota</taxon>
        <taxon>Metazoa</taxon>
        <taxon>Ecdysozoa</taxon>
        <taxon>Arthropoda</taxon>
        <taxon>Chelicerata</taxon>
        <taxon>Arachnida</taxon>
        <taxon>Acari</taxon>
        <taxon>Acariformes</taxon>
        <taxon>Trombidiformes</taxon>
        <taxon>Prostigmata</taxon>
        <taxon>Anystina</taxon>
        <taxon>Parasitengona</taxon>
        <taxon>Trombidioidea</taxon>
        <taxon>Trombidiidae</taxon>
        <taxon>Dinothrombium</taxon>
    </lineage>
</organism>
<dbReference type="InterPro" id="IPR011992">
    <property type="entry name" value="EF-hand-dom_pair"/>
</dbReference>
<dbReference type="Gene3D" id="3.60.21.10">
    <property type="match status" value="1"/>
</dbReference>
<dbReference type="Gene3D" id="1.10.238.10">
    <property type="entry name" value="EF-hand"/>
    <property type="match status" value="1"/>
</dbReference>
<dbReference type="PANTHER" id="PTHR11668:SF496">
    <property type="entry name" value="SERINE_THREONINE-PROTEIN PHOSPHATASE"/>
    <property type="match status" value="1"/>
</dbReference>
<dbReference type="PROSITE" id="PS50222">
    <property type="entry name" value="EF_HAND_2"/>
    <property type="match status" value="2"/>
</dbReference>
<dbReference type="SMART" id="SM00156">
    <property type="entry name" value="PP2Ac"/>
    <property type="match status" value="1"/>
</dbReference>
<dbReference type="PROSITE" id="PS00125">
    <property type="entry name" value="SER_THR_PHOSPHATASE"/>
    <property type="match status" value="1"/>
</dbReference>
<accession>A0A443RB04</accession>
<dbReference type="GO" id="GO:0004722">
    <property type="term" value="F:protein serine/threonine phosphatase activity"/>
    <property type="evidence" value="ECO:0007669"/>
    <property type="project" value="UniProtKB-EC"/>
</dbReference>
<feature type="domain" description="EF-hand" evidence="5">
    <location>
        <begin position="270"/>
        <end position="305"/>
    </location>
</feature>
<evidence type="ECO:0000259" key="5">
    <source>
        <dbReference type="PROSITE" id="PS50222"/>
    </source>
</evidence>
<dbReference type="InterPro" id="IPR050341">
    <property type="entry name" value="PP1_catalytic_subunit"/>
</dbReference>
<dbReference type="GO" id="GO:0005509">
    <property type="term" value="F:calcium ion binding"/>
    <property type="evidence" value="ECO:0007669"/>
    <property type="project" value="InterPro"/>
</dbReference>
<dbReference type="InterPro" id="IPR018247">
    <property type="entry name" value="EF_Hand_1_Ca_BS"/>
</dbReference>
<dbReference type="AlphaFoldDB" id="A0A443RB04"/>
<evidence type="ECO:0000256" key="3">
    <source>
        <dbReference type="RuleBase" id="RU004273"/>
    </source>
</evidence>
<dbReference type="InterPro" id="IPR002048">
    <property type="entry name" value="EF_hand_dom"/>
</dbReference>
<dbReference type="GO" id="GO:0005634">
    <property type="term" value="C:nucleus"/>
    <property type="evidence" value="ECO:0007669"/>
    <property type="project" value="TreeGrafter"/>
</dbReference>
<feature type="domain" description="EF-hand" evidence="5">
    <location>
        <begin position="312"/>
        <end position="347"/>
    </location>
</feature>
<gene>
    <name evidence="6" type="ORF">B4U79_12997</name>
</gene>
<evidence type="ECO:0000313" key="7">
    <source>
        <dbReference type="Proteomes" id="UP000285301"/>
    </source>
</evidence>
<reference evidence="6 7" key="1">
    <citation type="journal article" date="2018" name="Gigascience">
        <title>Genomes of trombidid mites reveal novel predicted allergens and laterally-transferred genes associated with secondary metabolism.</title>
        <authorList>
            <person name="Dong X."/>
            <person name="Chaisiri K."/>
            <person name="Xia D."/>
            <person name="Armstrong S.D."/>
            <person name="Fang Y."/>
            <person name="Donnelly M.J."/>
            <person name="Kadowaki T."/>
            <person name="McGarry J.W."/>
            <person name="Darby A.C."/>
            <person name="Makepeace B.L."/>
        </authorList>
    </citation>
    <scope>NUCLEOTIDE SEQUENCE [LARGE SCALE GENOMIC DNA]</scope>
    <source>
        <strain evidence="6">UoL-WK</strain>
    </source>
</reference>
<dbReference type="InterPro" id="IPR029052">
    <property type="entry name" value="Metallo-depent_PP-like"/>
</dbReference>
<name>A0A443RB04_9ACAR</name>
<proteinExistence type="inferred from homology"/>
<keyword evidence="2" id="KW-0106">Calcium</keyword>
<dbReference type="EC" id="3.1.3.16" evidence="3"/>
<feature type="region of interest" description="Disordered" evidence="4">
    <location>
        <begin position="1"/>
        <end position="32"/>
    </location>
</feature>
<evidence type="ECO:0000256" key="2">
    <source>
        <dbReference type="ARBA" id="ARBA00022837"/>
    </source>
</evidence>
<dbReference type="PANTHER" id="PTHR11668">
    <property type="entry name" value="SERINE/THREONINE PROTEIN PHOSPHATASE"/>
    <property type="match status" value="1"/>
</dbReference>
<dbReference type="OrthoDB" id="256429at2759"/>
<keyword evidence="3" id="KW-0378">Hydrolase</keyword>
<evidence type="ECO:0000256" key="1">
    <source>
        <dbReference type="ARBA" id="ARBA00008294"/>
    </source>
</evidence>
<dbReference type="SUPFAM" id="SSF47473">
    <property type="entry name" value="EF-hand"/>
    <property type="match status" value="1"/>
</dbReference>
<comment type="catalytic activity">
    <reaction evidence="3">
        <text>O-phospho-L-threonyl-[protein] + H2O = L-threonyl-[protein] + phosphate</text>
        <dbReference type="Rhea" id="RHEA:47004"/>
        <dbReference type="Rhea" id="RHEA-COMP:11060"/>
        <dbReference type="Rhea" id="RHEA-COMP:11605"/>
        <dbReference type="ChEBI" id="CHEBI:15377"/>
        <dbReference type="ChEBI" id="CHEBI:30013"/>
        <dbReference type="ChEBI" id="CHEBI:43474"/>
        <dbReference type="ChEBI" id="CHEBI:61977"/>
        <dbReference type="EC" id="3.1.3.16"/>
    </reaction>
</comment>
<comment type="caution">
    <text evidence="6">The sequence shown here is derived from an EMBL/GenBank/DDBJ whole genome shotgun (WGS) entry which is preliminary data.</text>
</comment>
<dbReference type="InterPro" id="IPR004843">
    <property type="entry name" value="Calcineurin-like_PHP"/>
</dbReference>
<dbReference type="PRINTS" id="PR00114">
    <property type="entry name" value="STPHPHTASE"/>
</dbReference>
<dbReference type="CDD" id="cd00144">
    <property type="entry name" value="MPP_PPP_family"/>
    <property type="match status" value="1"/>
</dbReference>
<feature type="compositionally biased region" description="Polar residues" evidence="4">
    <location>
        <begin position="16"/>
        <end position="29"/>
    </location>
</feature>
<evidence type="ECO:0000313" key="6">
    <source>
        <dbReference type="EMBL" id="RWS12447.1"/>
    </source>
</evidence>
<dbReference type="GO" id="GO:0005737">
    <property type="term" value="C:cytoplasm"/>
    <property type="evidence" value="ECO:0007669"/>
    <property type="project" value="TreeGrafter"/>
</dbReference>
<keyword evidence="7" id="KW-1185">Reference proteome</keyword>
<dbReference type="PROSITE" id="PS00018">
    <property type="entry name" value="EF_HAND_1"/>
    <property type="match status" value="1"/>
</dbReference>
<dbReference type="STRING" id="1965070.A0A443RB04"/>
<comment type="similarity">
    <text evidence="1 3">Belongs to the PPP phosphatase family.</text>
</comment>
<dbReference type="InterPro" id="IPR006186">
    <property type="entry name" value="Ser/Thr-sp_prot-phosphatase"/>
</dbReference>
<evidence type="ECO:0000256" key="4">
    <source>
        <dbReference type="SAM" id="MobiDB-lite"/>
    </source>
</evidence>
<dbReference type="Pfam" id="PF00149">
    <property type="entry name" value="Metallophos"/>
    <property type="match status" value="1"/>
</dbReference>
<protein>
    <recommendedName>
        <fullName evidence="3">Serine/threonine-protein phosphatase</fullName>
        <ecNumber evidence="3">3.1.3.16</ecNumber>
    </recommendedName>
</protein>
<dbReference type="EMBL" id="NCKU01001317">
    <property type="protein sequence ID" value="RWS12447.1"/>
    <property type="molecule type" value="Genomic_DNA"/>
</dbReference>
<dbReference type="Proteomes" id="UP000285301">
    <property type="component" value="Unassembled WGS sequence"/>
</dbReference>
<dbReference type="SUPFAM" id="SSF56300">
    <property type="entry name" value="Metallo-dependent phosphatases"/>
    <property type="match status" value="1"/>
</dbReference>